<evidence type="ECO:0000256" key="11">
    <source>
        <dbReference type="HAMAP-Rule" id="MF_00328"/>
    </source>
</evidence>
<dbReference type="HAMAP" id="MF_00328">
    <property type="entry name" value="Guanylate_kinase"/>
    <property type="match status" value="1"/>
</dbReference>
<evidence type="ECO:0000313" key="12">
    <source>
        <dbReference type="EMBL" id="OCL34698.1"/>
    </source>
</evidence>
<dbReference type="NCBIfam" id="TIGR03263">
    <property type="entry name" value="guanyl_kin"/>
    <property type="match status" value="1"/>
</dbReference>
<dbReference type="InterPro" id="IPR017665">
    <property type="entry name" value="Guanylate_kinase"/>
</dbReference>
<name>A0A1C0AN75_9ACTN</name>
<protein>
    <recommendedName>
        <fullName evidence="4 11">Guanylate kinase</fullName>
        <ecNumber evidence="3 11">2.7.4.8</ecNumber>
    </recommendedName>
    <alternativeName>
        <fullName evidence="9 11">GMP kinase</fullName>
    </alternativeName>
</protein>
<comment type="similarity">
    <text evidence="2 11">Belongs to the guanylate kinase family.</text>
</comment>
<accession>A0A1C0AN75</accession>
<dbReference type="PROSITE" id="PS00856">
    <property type="entry name" value="GUANYLATE_KINASE_1"/>
    <property type="match status" value="1"/>
</dbReference>
<dbReference type="GO" id="GO:0005524">
    <property type="term" value="F:ATP binding"/>
    <property type="evidence" value="ECO:0007669"/>
    <property type="project" value="UniProtKB-UniRule"/>
</dbReference>
<comment type="caution">
    <text evidence="12">The sequence shown here is derived from an EMBL/GenBank/DDBJ whole genome shotgun (WGS) entry which is preliminary data.</text>
</comment>
<evidence type="ECO:0000256" key="5">
    <source>
        <dbReference type="ARBA" id="ARBA00022679"/>
    </source>
</evidence>
<comment type="subcellular location">
    <subcellularLocation>
        <location evidence="11">Cytoplasm</location>
    </subcellularLocation>
</comment>
<sequence>MTSSDVWVISGPSAVGKGTVCARLRELYPDPFYSVSMTTRPPRPGEIDGVSYHFVDVDEFRRLIEAGELLEWAVVHGTHYYGTPRGPVLAAVAHGRPVVLEIDLQGARQVKRNLPSARLVFLAPPSWDELVSRLRGRGTEDEATQERRLTTARLELEAQHEADFVVENADIEETVAALVSLMGL</sequence>
<evidence type="ECO:0000256" key="10">
    <source>
        <dbReference type="ARBA" id="ARBA00048594"/>
    </source>
</evidence>
<reference evidence="13" key="1">
    <citation type="submission" date="2016-07" db="EMBL/GenBank/DDBJ databases">
        <authorList>
            <person name="Florea S."/>
            <person name="Webb J.S."/>
            <person name="Jaromczyk J."/>
            <person name="Schardl C.L."/>
        </authorList>
    </citation>
    <scope>NUCLEOTIDE SEQUENCE [LARGE SCALE GENOMIC DNA]</scope>
    <source>
        <strain evidence="13">IPBSL-7</strain>
    </source>
</reference>
<keyword evidence="11" id="KW-0963">Cytoplasm</keyword>
<dbReference type="EC" id="2.7.4.8" evidence="3 11"/>
<dbReference type="AlphaFoldDB" id="A0A1C0AN75"/>
<evidence type="ECO:0000256" key="4">
    <source>
        <dbReference type="ARBA" id="ARBA00016296"/>
    </source>
</evidence>
<comment type="catalytic activity">
    <reaction evidence="10 11">
        <text>GMP + ATP = GDP + ADP</text>
        <dbReference type="Rhea" id="RHEA:20780"/>
        <dbReference type="ChEBI" id="CHEBI:30616"/>
        <dbReference type="ChEBI" id="CHEBI:58115"/>
        <dbReference type="ChEBI" id="CHEBI:58189"/>
        <dbReference type="ChEBI" id="CHEBI:456216"/>
        <dbReference type="EC" id="2.7.4.8"/>
    </reaction>
</comment>
<dbReference type="GO" id="GO:0005829">
    <property type="term" value="C:cytosol"/>
    <property type="evidence" value="ECO:0007669"/>
    <property type="project" value="TreeGrafter"/>
</dbReference>
<evidence type="ECO:0000256" key="8">
    <source>
        <dbReference type="ARBA" id="ARBA00022840"/>
    </source>
</evidence>
<evidence type="ECO:0000256" key="2">
    <source>
        <dbReference type="ARBA" id="ARBA00005790"/>
    </source>
</evidence>
<dbReference type="RefSeq" id="WP_068751380.1">
    <property type="nucleotide sequence ID" value="NZ_LR214441.1"/>
</dbReference>
<keyword evidence="6 11" id="KW-0547">Nucleotide-binding</keyword>
<dbReference type="SMART" id="SM00072">
    <property type="entry name" value="GuKc"/>
    <property type="match status" value="1"/>
</dbReference>
<evidence type="ECO:0000256" key="3">
    <source>
        <dbReference type="ARBA" id="ARBA00012961"/>
    </source>
</evidence>
<dbReference type="Gene3D" id="3.40.50.300">
    <property type="entry name" value="P-loop containing nucleotide triphosphate hydrolases"/>
    <property type="match status" value="1"/>
</dbReference>
<evidence type="ECO:0000256" key="7">
    <source>
        <dbReference type="ARBA" id="ARBA00022777"/>
    </source>
</evidence>
<dbReference type="InterPro" id="IPR008145">
    <property type="entry name" value="GK/Ca_channel_bsu"/>
</dbReference>
<dbReference type="InterPro" id="IPR020590">
    <property type="entry name" value="Guanylate_kinase_CS"/>
</dbReference>
<dbReference type="GO" id="GO:0004385">
    <property type="term" value="F:GMP kinase activity"/>
    <property type="evidence" value="ECO:0007669"/>
    <property type="project" value="UniProtKB-UniRule"/>
</dbReference>
<evidence type="ECO:0000256" key="6">
    <source>
        <dbReference type="ARBA" id="ARBA00022741"/>
    </source>
</evidence>
<dbReference type="PANTHER" id="PTHR23117">
    <property type="entry name" value="GUANYLATE KINASE-RELATED"/>
    <property type="match status" value="1"/>
</dbReference>
<keyword evidence="13" id="KW-1185">Reference proteome</keyword>
<dbReference type="PANTHER" id="PTHR23117:SF13">
    <property type="entry name" value="GUANYLATE KINASE"/>
    <property type="match status" value="1"/>
</dbReference>
<dbReference type="Gene3D" id="3.30.63.10">
    <property type="entry name" value="Guanylate Kinase phosphate binding domain"/>
    <property type="match status" value="1"/>
</dbReference>
<evidence type="ECO:0000313" key="13">
    <source>
        <dbReference type="Proteomes" id="UP000093501"/>
    </source>
</evidence>
<gene>
    <name evidence="11" type="primary">gmk</name>
    <name evidence="12" type="ORF">BCR15_03155</name>
</gene>
<dbReference type="FunFam" id="3.30.63.10:FF:000002">
    <property type="entry name" value="Guanylate kinase 1"/>
    <property type="match status" value="1"/>
</dbReference>
<keyword evidence="8 11" id="KW-0067">ATP-binding</keyword>
<keyword evidence="7 11" id="KW-0418">Kinase</keyword>
<evidence type="ECO:0000256" key="9">
    <source>
        <dbReference type="ARBA" id="ARBA00030128"/>
    </source>
</evidence>
<feature type="binding site" evidence="11">
    <location>
        <begin position="11"/>
        <end position="18"/>
    </location>
    <ligand>
        <name>ATP</name>
        <dbReference type="ChEBI" id="CHEBI:30616"/>
    </ligand>
</feature>
<dbReference type="InterPro" id="IPR008144">
    <property type="entry name" value="Guanylate_kin-like_dom"/>
</dbReference>
<dbReference type="Pfam" id="PF00625">
    <property type="entry name" value="Guanylate_kin"/>
    <property type="match status" value="1"/>
</dbReference>
<evidence type="ECO:0000256" key="1">
    <source>
        <dbReference type="ARBA" id="ARBA00003531"/>
    </source>
</evidence>
<dbReference type="CDD" id="cd00071">
    <property type="entry name" value="GMPK"/>
    <property type="match status" value="1"/>
</dbReference>
<dbReference type="EMBL" id="MBQD01000020">
    <property type="protein sequence ID" value="OCL34698.1"/>
    <property type="molecule type" value="Genomic_DNA"/>
</dbReference>
<organism evidence="12 13">
    <name type="scientific">Tessaracoccus lapidicaptus</name>
    <dbReference type="NCBI Taxonomy" id="1427523"/>
    <lineage>
        <taxon>Bacteria</taxon>
        <taxon>Bacillati</taxon>
        <taxon>Actinomycetota</taxon>
        <taxon>Actinomycetes</taxon>
        <taxon>Propionibacteriales</taxon>
        <taxon>Propionibacteriaceae</taxon>
        <taxon>Tessaracoccus</taxon>
    </lineage>
</organism>
<proteinExistence type="inferred from homology"/>
<dbReference type="InterPro" id="IPR027417">
    <property type="entry name" value="P-loop_NTPase"/>
</dbReference>
<comment type="function">
    <text evidence="1 11">Essential for recycling GMP and indirectly, cGMP.</text>
</comment>
<dbReference type="Proteomes" id="UP000093501">
    <property type="component" value="Unassembled WGS sequence"/>
</dbReference>
<dbReference type="SUPFAM" id="SSF52540">
    <property type="entry name" value="P-loop containing nucleoside triphosphate hydrolases"/>
    <property type="match status" value="1"/>
</dbReference>
<dbReference type="PROSITE" id="PS50052">
    <property type="entry name" value="GUANYLATE_KINASE_2"/>
    <property type="match status" value="1"/>
</dbReference>
<keyword evidence="5 11" id="KW-0808">Transferase</keyword>